<evidence type="ECO:0000259" key="5">
    <source>
        <dbReference type="Pfam" id="PF02782"/>
    </source>
</evidence>
<dbReference type="InterPro" id="IPR043129">
    <property type="entry name" value="ATPase_NBD"/>
</dbReference>
<reference evidence="6 7" key="1">
    <citation type="submission" date="2018-04" db="EMBL/GenBank/DDBJ databases">
        <title>Novel species isolated from glacier.</title>
        <authorList>
            <person name="Liu Q."/>
            <person name="Xin Y.-H."/>
        </authorList>
    </citation>
    <scope>NUCLEOTIDE SEQUENCE [LARGE SCALE GENOMIC DNA]</scope>
    <source>
        <strain evidence="6 7">GT1R17</strain>
    </source>
</reference>
<evidence type="ECO:0000259" key="4">
    <source>
        <dbReference type="Pfam" id="PF00370"/>
    </source>
</evidence>
<dbReference type="CDD" id="cd07779">
    <property type="entry name" value="ASKHA_NBD_FGGY_YgcE-like"/>
    <property type="match status" value="1"/>
</dbReference>
<dbReference type="PANTHER" id="PTHR43095:SF5">
    <property type="entry name" value="XYLULOSE KINASE"/>
    <property type="match status" value="1"/>
</dbReference>
<dbReference type="Gene3D" id="3.30.420.40">
    <property type="match status" value="2"/>
</dbReference>
<organism evidence="6 7">
    <name type="scientific">Stenotrophobium rhamnosiphilum</name>
    <dbReference type="NCBI Taxonomy" id="2029166"/>
    <lineage>
        <taxon>Bacteria</taxon>
        <taxon>Pseudomonadati</taxon>
        <taxon>Pseudomonadota</taxon>
        <taxon>Gammaproteobacteria</taxon>
        <taxon>Nevskiales</taxon>
        <taxon>Nevskiaceae</taxon>
        <taxon>Stenotrophobium</taxon>
    </lineage>
</organism>
<comment type="similarity">
    <text evidence="1">Belongs to the FGGY kinase family.</text>
</comment>
<dbReference type="AlphaFoldDB" id="A0A2T5MIU6"/>
<evidence type="ECO:0000256" key="2">
    <source>
        <dbReference type="ARBA" id="ARBA00022679"/>
    </source>
</evidence>
<dbReference type="InterPro" id="IPR018484">
    <property type="entry name" value="FGGY_N"/>
</dbReference>
<dbReference type="Pfam" id="PF02782">
    <property type="entry name" value="FGGY_C"/>
    <property type="match status" value="1"/>
</dbReference>
<dbReference type="Pfam" id="PF00370">
    <property type="entry name" value="FGGY_N"/>
    <property type="match status" value="1"/>
</dbReference>
<dbReference type="GO" id="GO:0016301">
    <property type="term" value="F:kinase activity"/>
    <property type="evidence" value="ECO:0007669"/>
    <property type="project" value="UniProtKB-KW"/>
</dbReference>
<keyword evidence="3 6" id="KW-0418">Kinase</keyword>
<protein>
    <submittedName>
        <fullName evidence="6">Carbohydrate kinase</fullName>
    </submittedName>
</protein>
<dbReference type="InterPro" id="IPR018485">
    <property type="entry name" value="FGGY_C"/>
</dbReference>
<evidence type="ECO:0000313" key="7">
    <source>
        <dbReference type="Proteomes" id="UP000244248"/>
    </source>
</evidence>
<dbReference type="SUPFAM" id="SSF53067">
    <property type="entry name" value="Actin-like ATPase domain"/>
    <property type="match status" value="2"/>
</dbReference>
<dbReference type="GO" id="GO:0005975">
    <property type="term" value="P:carbohydrate metabolic process"/>
    <property type="evidence" value="ECO:0007669"/>
    <property type="project" value="InterPro"/>
</dbReference>
<feature type="domain" description="Carbohydrate kinase FGGY C-terminal" evidence="5">
    <location>
        <begin position="269"/>
        <end position="461"/>
    </location>
</feature>
<dbReference type="OrthoDB" id="9805576at2"/>
<proteinExistence type="inferred from homology"/>
<dbReference type="Proteomes" id="UP000244248">
    <property type="component" value="Unassembled WGS sequence"/>
</dbReference>
<dbReference type="RefSeq" id="WP_107939702.1">
    <property type="nucleotide sequence ID" value="NZ_QANS01000002.1"/>
</dbReference>
<comment type="caution">
    <text evidence="6">The sequence shown here is derived from an EMBL/GenBank/DDBJ whole genome shotgun (WGS) entry which is preliminary data.</text>
</comment>
<evidence type="ECO:0000256" key="1">
    <source>
        <dbReference type="ARBA" id="ARBA00009156"/>
    </source>
</evidence>
<dbReference type="EMBL" id="QANS01000002">
    <property type="protein sequence ID" value="PTU32506.1"/>
    <property type="molecule type" value="Genomic_DNA"/>
</dbReference>
<evidence type="ECO:0000256" key="3">
    <source>
        <dbReference type="ARBA" id="ARBA00022777"/>
    </source>
</evidence>
<keyword evidence="2" id="KW-0808">Transferase</keyword>
<name>A0A2T5MIU6_9GAMM</name>
<dbReference type="PIRSF" id="PIRSF000538">
    <property type="entry name" value="GlpK"/>
    <property type="match status" value="1"/>
</dbReference>
<dbReference type="PANTHER" id="PTHR43095">
    <property type="entry name" value="SUGAR KINASE"/>
    <property type="match status" value="1"/>
</dbReference>
<evidence type="ECO:0000313" key="6">
    <source>
        <dbReference type="EMBL" id="PTU32506.1"/>
    </source>
</evidence>
<feature type="domain" description="Carbohydrate kinase FGGY N-terminal" evidence="4">
    <location>
        <begin position="11"/>
        <end position="258"/>
    </location>
</feature>
<accession>A0A2T5MIU6</accession>
<keyword evidence="7" id="KW-1185">Reference proteome</keyword>
<dbReference type="InterPro" id="IPR050406">
    <property type="entry name" value="FGGY_Carb_Kinase"/>
</dbReference>
<gene>
    <name evidence="6" type="ORF">CJD38_05035</name>
</gene>
<sequence>MSDNTSKVRLLAIDVGTQSARAIVFDAQGHLLVKAQTAIEPTYQSPQPGWAEQDPEVYWNAVTESCRKLWQQDVVKPDEITGLSLTTQRATMVCVDRAGKVLRPATVWLDQRRCTAPPDMGAMWNTAFKLVGATSLIQHFQAEAEANWFAQHQPEMWRETHKFLFLSGWLTERLVGDYVDSVGSQVGFIPFDYKRLAWAKPADFKWKAVAVRQEQLPHLVAPGGKLGTLSKVAADALGLPVGVPVIAAAADKACEVLGCGVMEPDVAQLSFGTTATINTTQSRYIEVQRMLPAYPAAMPNAWNTEIQIFRGFWMVSWFKREFAQREQALAKERGVAVEALFDDLIKNIPAGSMGLTLQPYWSPGVRDPGPEAKGAIIGFGDVHTRAHLYRAILEGLVYSLRAGREQIEKKTKRPIRRVIVGGGGSQSDQAMQITADVFGLTAERPEIYETSALGAAVNLAVGLGVHGDYATAVSAMTRIGSRFEPEPEARKVYDALYRDVYRELYPRLQPLYKRIREVTGYPA</sequence>
<dbReference type="InterPro" id="IPR000577">
    <property type="entry name" value="Carb_kinase_FGGY"/>
</dbReference>